<dbReference type="PANTHER" id="PTHR43396:SF6">
    <property type="entry name" value="ABL201WP"/>
    <property type="match status" value="1"/>
</dbReference>
<feature type="compositionally biased region" description="Polar residues" evidence="1">
    <location>
        <begin position="40"/>
        <end position="61"/>
    </location>
</feature>
<sequence>MRPLSVTSTNNSTTASSASVFTSLDSELTSVSTQITHLSRSTTPIKSNFDNKQPQPQQSMHHQLRKPLTLSLSPREIKLLKSSWSSMLNDIFDESSDSSEEDFNQFTSSSTFSKHGSPGAAASMFCQQLYMNLLNLDPHLTTMFPTIQHQASALSGVITIALSSLPNIHVFDDYLAQIGRRHSRVLNIETAHFELMLQALLITFEDRLSERFTLELEDTWVKLYGYLANKILESYAEDFILDPIADEPIRAIIDPLTNQLITPNTNSKINTSVNSSDSESLYSTDSLSVKHKPSLHSLNTVLTNVSSNNTPVIKKTNSNQRSGSSSHADSEELISNAQGNGHGFNSKLSKFYNFYKPKAIR</sequence>
<accession>A0AAV5QNN4</accession>
<organism evidence="3 4">
    <name type="scientific">Saccharomycopsis crataegensis</name>
    <dbReference type="NCBI Taxonomy" id="43959"/>
    <lineage>
        <taxon>Eukaryota</taxon>
        <taxon>Fungi</taxon>
        <taxon>Dikarya</taxon>
        <taxon>Ascomycota</taxon>
        <taxon>Saccharomycotina</taxon>
        <taxon>Saccharomycetes</taxon>
        <taxon>Saccharomycopsidaceae</taxon>
        <taxon>Saccharomycopsis</taxon>
    </lineage>
</organism>
<keyword evidence="4" id="KW-1185">Reference proteome</keyword>
<name>A0AAV5QNN4_9ASCO</name>
<dbReference type="RefSeq" id="XP_064853177.1">
    <property type="nucleotide sequence ID" value="XM_064997105.1"/>
</dbReference>
<dbReference type="InterPro" id="IPR000971">
    <property type="entry name" value="Globin"/>
</dbReference>
<dbReference type="InterPro" id="IPR012292">
    <property type="entry name" value="Globin/Proto"/>
</dbReference>
<feature type="region of interest" description="Disordered" evidence="1">
    <location>
        <begin position="40"/>
        <end position="67"/>
    </location>
</feature>
<dbReference type="InterPro" id="IPR009050">
    <property type="entry name" value="Globin-like_sf"/>
</dbReference>
<dbReference type="GO" id="GO:0008941">
    <property type="term" value="F:nitric oxide dioxygenase NAD(P)H activity"/>
    <property type="evidence" value="ECO:0007669"/>
    <property type="project" value="TreeGrafter"/>
</dbReference>
<dbReference type="EMBL" id="BTFZ01000011">
    <property type="protein sequence ID" value="GMM36181.1"/>
    <property type="molecule type" value="Genomic_DNA"/>
</dbReference>
<proteinExistence type="predicted"/>
<protein>
    <recommendedName>
        <fullName evidence="2">Globin domain-containing protein</fullName>
    </recommendedName>
</protein>
<dbReference type="SUPFAM" id="SSF46458">
    <property type="entry name" value="Globin-like"/>
    <property type="match status" value="1"/>
</dbReference>
<gene>
    <name evidence="3" type="ORF">DASC09_035060</name>
</gene>
<dbReference type="Proteomes" id="UP001360560">
    <property type="component" value="Unassembled WGS sequence"/>
</dbReference>
<dbReference type="GO" id="GO:0046210">
    <property type="term" value="P:nitric oxide catabolic process"/>
    <property type="evidence" value="ECO:0007669"/>
    <property type="project" value="TreeGrafter"/>
</dbReference>
<evidence type="ECO:0000259" key="2">
    <source>
        <dbReference type="PROSITE" id="PS01033"/>
    </source>
</evidence>
<dbReference type="InterPro" id="IPR044399">
    <property type="entry name" value="Mb-like_M"/>
</dbReference>
<feature type="region of interest" description="Disordered" evidence="1">
    <location>
        <begin position="308"/>
        <end position="330"/>
    </location>
</feature>
<dbReference type="GO" id="GO:0071500">
    <property type="term" value="P:cellular response to nitrosative stress"/>
    <property type="evidence" value="ECO:0007669"/>
    <property type="project" value="TreeGrafter"/>
</dbReference>
<evidence type="ECO:0000313" key="3">
    <source>
        <dbReference type="EMBL" id="GMM36181.1"/>
    </source>
</evidence>
<dbReference type="AlphaFoldDB" id="A0AAV5QNN4"/>
<feature type="domain" description="Globin" evidence="2">
    <location>
        <begin position="71"/>
        <end position="236"/>
    </location>
</feature>
<dbReference type="GO" id="GO:0020037">
    <property type="term" value="F:heme binding"/>
    <property type="evidence" value="ECO:0007669"/>
    <property type="project" value="InterPro"/>
</dbReference>
<dbReference type="Gene3D" id="1.10.490.10">
    <property type="entry name" value="Globins"/>
    <property type="match status" value="1"/>
</dbReference>
<dbReference type="PANTHER" id="PTHR43396">
    <property type="entry name" value="FLAVOHEMOPROTEIN"/>
    <property type="match status" value="1"/>
</dbReference>
<evidence type="ECO:0000313" key="4">
    <source>
        <dbReference type="Proteomes" id="UP001360560"/>
    </source>
</evidence>
<reference evidence="3 4" key="1">
    <citation type="journal article" date="2023" name="Elife">
        <title>Identification of key yeast species and microbe-microbe interactions impacting larval growth of Drosophila in the wild.</title>
        <authorList>
            <person name="Mure A."/>
            <person name="Sugiura Y."/>
            <person name="Maeda R."/>
            <person name="Honda K."/>
            <person name="Sakurai N."/>
            <person name="Takahashi Y."/>
            <person name="Watada M."/>
            <person name="Katoh T."/>
            <person name="Gotoh A."/>
            <person name="Gotoh Y."/>
            <person name="Taniguchi I."/>
            <person name="Nakamura K."/>
            <person name="Hayashi T."/>
            <person name="Katayama T."/>
            <person name="Uemura T."/>
            <person name="Hattori Y."/>
        </authorList>
    </citation>
    <scope>NUCLEOTIDE SEQUENCE [LARGE SCALE GENOMIC DNA]</scope>
    <source>
        <strain evidence="3 4">SC-9</strain>
    </source>
</reference>
<dbReference type="GO" id="GO:0019825">
    <property type="term" value="F:oxygen binding"/>
    <property type="evidence" value="ECO:0007669"/>
    <property type="project" value="InterPro"/>
</dbReference>
<dbReference type="Pfam" id="PF00042">
    <property type="entry name" value="Globin"/>
    <property type="match status" value="1"/>
</dbReference>
<dbReference type="PROSITE" id="PS01033">
    <property type="entry name" value="GLOBIN"/>
    <property type="match status" value="1"/>
</dbReference>
<dbReference type="CDD" id="cd01040">
    <property type="entry name" value="Mb-like"/>
    <property type="match status" value="1"/>
</dbReference>
<dbReference type="GeneID" id="90074156"/>
<evidence type="ECO:0000256" key="1">
    <source>
        <dbReference type="SAM" id="MobiDB-lite"/>
    </source>
</evidence>
<dbReference type="GO" id="GO:0071949">
    <property type="term" value="F:FAD binding"/>
    <property type="evidence" value="ECO:0007669"/>
    <property type="project" value="TreeGrafter"/>
</dbReference>
<feature type="compositionally biased region" description="Polar residues" evidence="1">
    <location>
        <begin position="315"/>
        <end position="330"/>
    </location>
</feature>
<comment type="caution">
    <text evidence="3">The sequence shown here is derived from an EMBL/GenBank/DDBJ whole genome shotgun (WGS) entry which is preliminary data.</text>
</comment>